<evidence type="ECO:0000256" key="1">
    <source>
        <dbReference type="ARBA" id="ARBA00023015"/>
    </source>
</evidence>
<dbReference type="InterPro" id="IPR018060">
    <property type="entry name" value="HTH_AraC"/>
</dbReference>
<reference evidence="5 6" key="1">
    <citation type="submission" date="2018-05" db="EMBL/GenBank/DDBJ databases">
        <title>Genomic Encyclopedia of Archaeal and Bacterial Type Strains, Phase II (KMG-II): from individual species to whole genera.</title>
        <authorList>
            <person name="Goeker M."/>
        </authorList>
    </citation>
    <scope>NUCLEOTIDE SEQUENCE [LARGE SCALE GENOMIC DNA]</scope>
    <source>
        <strain evidence="5 6">DSM 23514</strain>
    </source>
</reference>
<dbReference type="Proteomes" id="UP000245667">
    <property type="component" value="Unassembled WGS sequence"/>
</dbReference>
<keyword evidence="2" id="KW-0804">Transcription</keyword>
<keyword evidence="7" id="KW-1185">Reference proteome</keyword>
<dbReference type="PANTHER" id="PTHR47893:SF1">
    <property type="entry name" value="REGULATORY PROTEIN PCHR"/>
    <property type="match status" value="1"/>
</dbReference>
<proteinExistence type="predicted"/>
<dbReference type="InterPro" id="IPR053142">
    <property type="entry name" value="PchR_regulatory_protein"/>
</dbReference>
<evidence type="ECO:0000256" key="2">
    <source>
        <dbReference type="ARBA" id="ARBA00023163"/>
    </source>
</evidence>
<dbReference type="PROSITE" id="PS01124">
    <property type="entry name" value="HTH_ARAC_FAMILY_2"/>
    <property type="match status" value="1"/>
</dbReference>
<evidence type="ECO:0000259" key="3">
    <source>
        <dbReference type="PROSITE" id="PS01124"/>
    </source>
</evidence>
<dbReference type="EMBL" id="JACWLN010000002">
    <property type="protein sequence ID" value="MBD1260153.1"/>
    <property type="molecule type" value="Genomic_DNA"/>
</dbReference>
<dbReference type="GO" id="GO:0043565">
    <property type="term" value="F:sequence-specific DNA binding"/>
    <property type="evidence" value="ECO:0007669"/>
    <property type="project" value="InterPro"/>
</dbReference>
<evidence type="ECO:0000313" key="7">
    <source>
        <dbReference type="Proteomes" id="UP000651837"/>
    </source>
</evidence>
<evidence type="ECO:0000313" key="4">
    <source>
        <dbReference type="EMBL" id="MBD1260153.1"/>
    </source>
</evidence>
<dbReference type="OrthoDB" id="799767at2"/>
<keyword evidence="1" id="KW-0805">Transcription regulation</keyword>
<comment type="caution">
    <text evidence="5">The sequence shown here is derived from an EMBL/GenBank/DDBJ whole genome shotgun (WGS) entry which is preliminary data.</text>
</comment>
<dbReference type="EMBL" id="QGGQ01000001">
    <property type="protein sequence ID" value="PWK25613.1"/>
    <property type="molecule type" value="Genomic_DNA"/>
</dbReference>
<name>A0A316EA41_9FLAO</name>
<evidence type="ECO:0000313" key="6">
    <source>
        <dbReference type="Proteomes" id="UP000245667"/>
    </source>
</evidence>
<dbReference type="AlphaFoldDB" id="A0A316EA41"/>
<dbReference type="Pfam" id="PF12833">
    <property type="entry name" value="HTH_18"/>
    <property type="match status" value="1"/>
</dbReference>
<protein>
    <submittedName>
        <fullName evidence="5">AraC-like DNA-binding protein</fullName>
    </submittedName>
    <submittedName>
        <fullName evidence="4">Helix-turn-helix transcriptional regulator</fullName>
    </submittedName>
</protein>
<dbReference type="Proteomes" id="UP000651837">
    <property type="component" value="Unassembled WGS sequence"/>
</dbReference>
<evidence type="ECO:0000313" key="5">
    <source>
        <dbReference type="EMBL" id="PWK25613.1"/>
    </source>
</evidence>
<dbReference type="RefSeq" id="WP_109648553.1">
    <property type="nucleotide sequence ID" value="NZ_CAJQNU010000008.1"/>
</dbReference>
<feature type="domain" description="HTH araC/xylS-type" evidence="3">
    <location>
        <begin position="231"/>
        <end position="329"/>
    </location>
</feature>
<sequence>MRLGAENGNSRQLLHKEIYVDKLFKDGYIENSVQFNNVEVTNKDGIALISGIDFSNTKRLFEFDSEIVVTSDEHLIKLHFSLEGTYSYQPLSHIKYLVQIPENHCNMFYYPTSEGRDVFFNGNAKVFEVYIKPNLLQKLLGAEYRSSFGKLKDAISNSNSFVLWDKSKFIPPHIRSKINEILLCPYKGAVRKRYLESSLTVLLLDFLLGRQTSKISKGKVKLLNSDYLALVKVEAYIRNNLKEPLKISELSEIAGFNATKLKRDFKKVYGIPVFKYITALRMEFAKTLITQEGASIAHAAYEVGYANPQHFTTAFKRTMGYLPSQLKYIVYFTCSFLLEEPICFMGF</sequence>
<dbReference type="Gene3D" id="1.10.10.60">
    <property type="entry name" value="Homeodomain-like"/>
    <property type="match status" value="2"/>
</dbReference>
<keyword evidence="5" id="KW-0238">DNA-binding</keyword>
<dbReference type="GO" id="GO:0003700">
    <property type="term" value="F:DNA-binding transcription factor activity"/>
    <property type="evidence" value="ECO:0007669"/>
    <property type="project" value="InterPro"/>
</dbReference>
<accession>A0A316EA41</accession>
<gene>
    <name evidence="4" type="ORF">HZY62_06120</name>
    <name evidence="5" type="ORF">LX92_00355</name>
</gene>
<reference evidence="4 7" key="2">
    <citation type="submission" date="2020-07" db="EMBL/GenBank/DDBJ databases">
        <title>The draft genome sequence of Maribacter polysiphoniae KCTC 22021.</title>
        <authorList>
            <person name="Mu L."/>
        </authorList>
    </citation>
    <scope>NUCLEOTIDE SEQUENCE [LARGE SCALE GENOMIC DNA]</scope>
    <source>
        <strain evidence="4 7">KCTC 22021</strain>
    </source>
</reference>
<dbReference type="SUPFAM" id="SSF46689">
    <property type="entry name" value="Homeodomain-like"/>
    <property type="match status" value="2"/>
</dbReference>
<dbReference type="InterPro" id="IPR009057">
    <property type="entry name" value="Homeodomain-like_sf"/>
</dbReference>
<organism evidence="5 6">
    <name type="scientific">Maribacter polysiphoniae</name>
    <dbReference type="NCBI Taxonomy" id="429344"/>
    <lineage>
        <taxon>Bacteria</taxon>
        <taxon>Pseudomonadati</taxon>
        <taxon>Bacteroidota</taxon>
        <taxon>Flavobacteriia</taxon>
        <taxon>Flavobacteriales</taxon>
        <taxon>Flavobacteriaceae</taxon>
        <taxon>Maribacter</taxon>
    </lineage>
</organism>
<dbReference type="SMART" id="SM00342">
    <property type="entry name" value="HTH_ARAC"/>
    <property type="match status" value="1"/>
</dbReference>
<dbReference type="PANTHER" id="PTHR47893">
    <property type="entry name" value="REGULATORY PROTEIN PCHR"/>
    <property type="match status" value="1"/>
</dbReference>